<evidence type="ECO:0000313" key="6">
    <source>
        <dbReference type="EMBL" id="KAB2933599.1"/>
    </source>
</evidence>
<organism evidence="6 7">
    <name type="scientific">Leptonema illini</name>
    <dbReference type="NCBI Taxonomy" id="183"/>
    <lineage>
        <taxon>Bacteria</taxon>
        <taxon>Pseudomonadati</taxon>
        <taxon>Spirochaetota</taxon>
        <taxon>Spirochaetia</taxon>
        <taxon>Leptospirales</taxon>
        <taxon>Leptospiraceae</taxon>
        <taxon>Leptonema</taxon>
    </lineage>
</organism>
<feature type="transmembrane region" description="Helical" evidence="4">
    <location>
        <begin position="26"/>
        <end position="46"/>
    </location>
</feature>
<keyword evidence="4" id="KW-1133">Transmembrane helix</keyword>
<keyword evidence="4" id="KW-0472">Membrane</keyword>
<dbReference type="GO" id="GO:0009055">
    <property type="term" value="F:electron transfer activity"/>
    <property type="evidence" value="ECO:0007669"/>
    <property type="project" value="InterPro"/>
</dbReference>
<gene>
    <name evidence="6" type="ORF">F9K24_07065</name>
</gene>
<keyword evidence="2" id="KW-0479">Metal-binding</keyword>
<keyword evidence="3" id="KW-0408">Iron</keyword>
<evidence type="ECO:0000256" key="1">
    <source>
        <dbReference type="ARBA" id="ARBA00022617"/>
    </source>
</evidence>
<proteinExistence type="predicted"/>
<dbReference type="SUPFAM" id="SSF46626">
    <property type="entry name" value="Cytochrome c"/>
    <property type="match status" value="1"/>
</dbReference>
<keyword evidence="1" id="KW-0349">Heme</keyword>
<keyword evidence="4" id="KW-0812">Transmembrane</keyword>
<dbReference type="Proteomes" id="UP000460298">
    <property type="component" value="Unassembled WGS sequence"/>
</dbReference>
<dbReference type="InterPro" id="IPR009056">
    <property type="entry name" value="Cyt_c-like_dom"/>
</dbReference>
<comment type="caution">
    <text evidence="6">The sequence shown here is derived from an EMBL/GenBank/DDBJ whole genome shotgun (WGS) entry which is preliminary data.</text>
</comment>
<feature type="transmembrane region" description="Helical" evidence="4">
    <location>
        <begin position="58"/>
        <end position="85"/>
    </location>
</feature>
<dbReference type="Pfam" id="PF13442">
    <property type="entry name" value="Cytochrome_CBB3"/>
    <property type="match status" value="1"/>
</dbReference>
<dbReference type="Gene3D" id="1.10.760.10">
    <property type="entry name" value="Cytochrome c-like domain"/>
    <property type="match status" value="1"/>
</dbReference>
<dbReference type="InterPro" id="IPR036909">
    <property type="entry name" value="Cyt_c-like_dom_sf"/>
</dbReference>
<sequence>MFDYPVFEVPIIGQRLLMAIDAVTHVFVSHGGAVGGSVVLALAAWWANKKNDLALYELVRKILMVFFIVTTSVGALTGIGIWIHANIITPNGIGSLIRVFFWKWFIEWIVFNIEVIMLMIWFMTWEKNAKTEAGRRKSIMIGGVYAVSSWVTMLIITAILGFMLTPNFEGQPWIDPEVFPGKVDYNNALFNPTWFPGLAMRTFSAIAFGAALAILWTWLLTAFFGPNDDEAKELRGKAIRFFATIMVVAVPIGAVFGFIYLRSIPESAMQMIPTAMMTRAFADRFDLIYTIVAAIGVTVVVTTLLAFFLPKRMPYVAAVAMVLAFASFWGYEERVREFVRKPFIINNYMFANGIRLTDIPYLNRVGVLKHAVFFPEEERVLKADRSNIVDVGRSVYRIECKTCHTTHGLNSLSALTQGWTREAIHNRVSTLRSGTTLFMPDFVGTEAEKEALVEFILSLNAPGRYGLTAGGAQ</sequence>
<feature type="transmembrane region" description="Helical" evidence="4">
    <location>
        <begin position="315"/>
        <end position="331"/>
    </location>
</feature>
<evidence type="ECO:0000256" key="4">
    <source>
        <dbReference type="SAM" id="Phobius"/>
    </source>
</evidence>
<feature type="transmembrane region" description="Helical" evidence="4">
    <location>
        <begin position="287"/>
        <end position="308"/>
    </location>
</feature>
<accession>A0A833H2U5</accession>
<feature type="transmembrane region" description="Helical" evidence="4">
    <location>
        <begin position="144"/>
        <end position="164"/>
    </location>
</feature>
<evidence type="ECO:0000256" key="2">
    <source>
        <dbReference type="ARBA" id="ARBA00022723"/>
    </source>
</evidence>
<dbReference type="GO" id="GO:0046872">
    <property type="term" value="F:metal ion binding"/>
    <property type="evidence" value="ECO:0007669"/>
    <property type="project" value="UniProtKB-KW"/>
</dbReference>
<feature type="transmembrane region" description="Helical" evidence="4">
    <location>
        <begin position="238"/>
        <end position="261"/>
    </location>
</feature>
<evidence type="ECO:0000259" key="5">
    <source>
        <dbReference type="Pfam" id="PF13442"/>
    </source>
</evidence>
<evidence type="ECO:0000313" key="7">
    <source>
        <dbReference type="Proteomes" id="UP000460298"/>
    </source>
</evidence>
<evidence type="ECO:0000256" key="3">
    <source>
        <dbReference type="ARBA" id="ARBA00023004"/>
    </source>
</evidence>
<feature type="transmembrane region" description="Helical" evidence="4">
    <location>
        <begin position="203"/>
        <end position="226"/>
    </location>
</feature>
<reference evidence="6 7" key="1">
    <citation type="submission" date="2019-10" db="EMBL/GenBank/DDBJ databases">
        <title>Extracellular Electron Transfer in a Candidatus Methanoperedens spp. Enrichment Culture.</title>
        <authorList>
            <person name="Berger S."/>
            <person name="Rangel Shaw D."/>
            <person name="Berben T."/>
            <person name="In 'T Zandt M."/>
            <person name="Frank J."/>
            <person name="Reimann J."/>
            <person name="Jetten M.S.M."/>
            <person name="Welte C.U."/>
        </authorList>
    </citation>
    <scope>NUCLEOTIDE SEQUENCE [LARGE SCALE GENOMIC DNA]</scope>
    <source>
        <strain evidence="6">SB12</strain>
    </source>
</reference>
<dbReference type="AlphaFoldDB" id="A0A833H2U5"/>
<protein>
    <submittedName>
        <fullName evidence="6">Cytochrome c</fullName>
    </submittedName>
</protein>
<feature type="transmembrane region" description="Helical" evidence="4">
    <location>
        <begin position="105"/>
        <end position="123"/>
    </location>
</feature>
<dbReference type="EMBL" id="WBUI01000005">
    <property type="protein sequence ID" value="KAB2933599.1"/>
    <property type="molecule type" value="Genomic_DNA"/>
</dbReference>
<name>A0A833H2U5_9LEPT</name>
<dbReference type="GO" id="GO:0020037">
    <property type="term" value="F:heme binding"/>
    <property type="evidence" value="ECO:0007669"/>
    <property type="project" value="InterPro"/>
</dbReference>
<feature type="domain" description="Cytochrome c" evidence="5">
    <location>
        <begin position="390"/>
        <end position="456"/>
    </location>
</feature>